<dbReference type="EMBL" id="KV918813">
    <property type="protein sequence ID" value="OSX78421.1"/>
    <property type="molecule type" value="Genomic_DNA"/>
</dbReference>
<evidence type="ECO:0000313" key="2">
    <source>
        <dbReference type="Proteomes" id="UP000218209"/>
    </source>
</evidence>
<gene>
    <name evidence="1" type="ORF">BU14_0109s0021</name>
</gene>
<dbReference type="Proteomes" id="UP000218209">
    <property type="component" value="Unassembled WGS sequence"/>
</dbReference>
<accession>A0A1X6PC14</accession>
<sequence>MDELSEEKARRLAVETLARPGSLGLAAGRSPHVLDAMHIIKEAFDEIPASSIVKCWLRAKCLLADATEMLRDAPSLGVGHGNGSTSNELDATTGDDLLIDGDSPDALAVVRDWLAEEDRIPNLMQLLD</sequence>
<dbReference type="AlphaFoldDB" id="A0A1X6PC14"/>
<reference evidence="1 2" key="1">
    <citation type="submission" date="2017-03" db="EMBL/GenBank/DDBJ databases">
        <title>WGS assembly of Porphyra umbilicalis.</title>
        <authorList>
            <person name="Brawley S.H."/>
            <person name="Blouin N.A."/>
            <person name="Ficko-Blean E."/>
            <person name="Wheeler G.L."/>
            <person name="Lohr M."/>
            <person name="Goodson H.V."/>
            <person name="Jenkins J.W."/>
            <person name="Blaby-Haas C.E."/>
            <person name="Helliwell K.E."/>
            <person name="Chan C."/>
            <person name="Marriage T."/>
            <person name="Bhattacharya D."/>
            <person name="Klein A.S."/>
            <person name="Badis Y."/>
            <person name="Brodie J."/>
            <person name="Cao Y."/>
            <person name="Collen J."/>
            <person name="Dittami S.M."/>
            <person name="Gachon C.M."/>
            <person name="Green B.R."/>
            <person name="Karpowicz S."/>
            <person name="Kim J.W."/>
            <person name="Kudahl U."/>
            <person name="Lin S."/>
            <person name="Michel G."/>
            <person name="Mittag M."/>
            <person name="Olson B.J."/>
            <person name="Pangilinan J."/>
            <person name="Peng Y."/>
            <person name="Qiu H."/>
            <person name="Shu S."/>
            <person name="Singer J.T."/>
            <person name="Smith A.G."/>
            <person name="Sprecher B.N."/>
            <person name="Wagner V."/>
            <person name="Wang W."/>
            <person name="Wang Z.-Y."/>
            <person name="Yan J."/>
            <person name="Yarish C."/>
            <person name="Zoeuner-Riek S."/>
            <person name="Zhuang Y."/>
            <person name="Zou Y."/>
            <person name="Lindquist E.A."/>
            <person name="Grimwood J."/>
            <person name="Barry K."/>
            <person name="Rokhsar D.S."/>
            <person name="Schmutz J."/>
            <person name="Stiller J.W."/>
            <person name="Grossman A.R."/>
            <person name="Prochnik S.E."/>
        </authorList>
    </citation>
    <scope>NUCLEOTIDE SEQUENCE [LARGE SCALE GENOMIC DNA]</scope>
    <source>
        <strain evidence="1">4086291</strain>
    </source>
</reference>
<protein>
    <submittedName>
        <fullName evidence="1">Uncharacterized protein</fullName>
    </submittedName>
</protein>
<dbReference type="OrthoDB" id="166580at2759"/>
<proteinExistence type="predicted"/>
<name>A0A1X6PC14_PORUM</name>
<evidence type="ECO:0000313" key="1">
    <source>
        <dbReference type="EMBL" id="OSX78421.1"/>
    </source>
</evidence>
<organism evidence="1 2">
    <name type="scientific">Porphyra umbilicalis</name>
    <name type="common">Purple laver</name>
    <name type="synonym">Red alga</name>
    <dbReference type="NCBI Taxonomy" id="2786"/>
    <lineage>
        <taxon>Eukaryota</taxon>
        <taxon>Rhodophyta</taxon>
        <taxon>Bangiophyceae</taxon>
        <taxon>Bangiales</taxon>
        <taxon>Bangiaceae</taxon>
        <taxon>Porphyra</taxon>
    </lineage>
</organism>
<keyword evidence="2" id="KW-1185">Reference proteome</keyword>